<dbReference type="Gene3D" id="3.10.180.10">
    <property type="entry name" value="2,3-Dihydroxybiphenyl 1,2-Dioxygenase, domain 1"/>
    <property type="match status" value="1"/>
</dbReference>
<evidence type="ECO:0000313" key="3">
    <source>
        <dbReference type="Proteomes" id="UP000231516"/>
    </source>
</evidence>
<dbReference type="InterPro" id="IPR037523">
    <property type="entry name" value="VOC_core"/>
</dbReference>
<name>A0A2G5K425_9RHOB</name>
<evidence type="ECO:0000313" key="2">
    <source>
        <dbReference type="EMBL" id="PIB24297.1"/>
    </source>
</evidence>
<organism evidence="2 3">
    <name type="scientific">Paramylibacter kogurei</name>
    <dbReference type="NCBI Taxonomy" id="1889778"/>
    <lineage>
        <taxon>Bacteria</taxon>
        <taxon>Pseudomonadati</taxon>
        <taxon>Pseudomonadota</taxon>
        <taxon>Alphaproteobacteria</taxon>
        <taxon>Rhodobacterales</taxon>
        <taxon>Paracoccaceae</taxon>
        <taxon>Paramylibacter</taxon>
    </lineage>
</organism>
<gene>
    <name evidence="2" type="ORF">BFP76_03490</name>
</gene>
<dbReference type="RefSeq" id="WP_099592610.1">
    <property type="nucleotide sequence ID" value="NZ_MDGM01000012.1"/>
</dbReference>
<keyword evidence="3" id="KW-1185">Reference proteome</keyword>
<dbReference type="PANTHER" id="PTHR36437">
    <property type="entry name" value="GLYOXALASE/BLEOMYCIN RESISTANCE PROTEIN/DIOXYGENASE"/>
    <property type="match status" value="1"/>
</dbReference>
<dbReference type="OrthoDB" id="9794917at2"/>
<protein>
    <submittedName>
        <fullName evidence="2">Extradiol dioxygenase</fullName>
    </submittedName>
</protein>
<keyword evidence="2" id="KW-0223">Dioxygenase</keyword>
<reference evidence="2 3" key="1">
    <citation type="submission" date="2016-08" db="EMBL/GenBank/DDBJ databases">
        <title>Draft genome of Amylibacter sp. strain 4G11.</title>
        <authorList>
            <person name="Wong S.-K."/>
            <person name="Hamasaki K."/>
            <person name="Yoshizawa S."/>
        </authorList>
    </citation>
    <scope>NUCLEOTIDE SEQUENCE [LARGE SCALE GENOMIC DNA]</scope>
    <source>
        <strain evidence="2 3">4G11</strain>
    </source>
</reference>
<feature type="domain" description="VOC" evidence="1">
    <location>
        <begin position="4"/>
        <end position="128"/>
    </location>
</feature>
<dbReference type="Pfam" id="PF00903">
    <property type="entry name" value="Glyoxalase"/>
    <property type="match status" value="1"/>
</dbReference>
<sequence>MKQFISAISVVVPDYDAGIAFYVGQMGFDLIEDTDMGAGKRWVLVAPKGAVETRILLAKAVGDEQVAAIGNQTGGRVFLFLHTDDFERDYAAMSAKGVAFLETPRNEPYGKVAVFSDPFGNKWDLLQLK</sequence>
<comment type="caution">
    <text evidence="2">The sequence shown here is derived from an EMBL/GenBank/DDBJ whole genome shotgun (WGS) entry which is preliminary data.</text>
</comment>
<dbReference type="EMBL" id="MDGM01000012">
    <property type="protein sequence ID" value="PIB24297.1"/>
    <property type="molecule type" value="Genomic_DNA"/>
</dbReference>
<keyword evidence="2" id="KW-0560">Oxidoreductase</keyword>
<accession>A0A2G5K425</accession>
<dbReference type="InterPro" id="IPR004360">
    <property type="entry name" value="Glyas_Fos-R_dOase_dom"/>
</dbReference>
<dbReference type="AlphaFoldDB" id="A0A2G5K425"/>
<dbReference type="Proteomes" id="UP000231516">
    <property type="component" value="Unassembled WGS sequence"/>
</dbReference>
<dbReference type="PROSITE" id="PS51819">
    <property type="entry name" value="VOC"/>
    <property type="match status" value="1"/>
</dbReference>
<dbReference type="SUPFAM" id="SSF54593">
    <property type="entry name" value="Glyoxalase/Bleomycin resistance protein/Dihydroxybiphenyl dioxygenase"/>
    <property type="match status" value="1"/>
</dbReference>
<dbReference type="CDD" id="cd07263">
    <property type="entry name" value="VOC_like"/>
    <property type="match status" value="1"/>
</dbReference>
<dbReference type="InterPro" id="IPR029068">
    <property type="entry name" value="Glyas_Bleomycin-R_OHBP_Dase"/>
</dbReference>
<dbReference type="GO" id="GO:0051213">
    <property type="term" value="F:dioxygenase activity"/>
    <property type="evidence" value="ECO:0007669"/>
    <property type="project" value="UniProtKB-KW"/>
</dbReference>
<proteinExistence type="predicted"/>
<evidence type="ECO:0000259" key="1">
    <source>
        <dbReference type="PROSITE" id="PS51819"/>
    </source>
</evidence>
<dbReference type="PANTHER" id="PTHR36437:SF2">
    <property type="entry name" value="GLYOXALASE_BLEOMYCIN RESISTANCE PROTEIN_DIOXYGENASE"/>
    <property type="match status" value="1"/>
</dbReference>